<accession>A0A3G6IZB1</accession>
<dbReference type="InterPro" id="IPR015890">
    <property type="entry name" value="Chorismate_C"/>
</dbReference>
<evidence type="ECO:0000313" key="2">
    <source>
        <dbReference type="EMBL" id="AZA10018.1"/>
    </source>
</evidence>
<sequence length="404" mass="43344">MNHSHSTAQHPSAIFSSATETLQATGIAQTFSSVSAAAQALHTQAVEIIVGALPFHEADPVCLFRPKRHSIRQQPLTLSSPALGPSEHDAAVSISFNHNSGEHHGRVARMVEQLKQGIAQKVVLSRQMRVDIASGEYADLVADPLWLLGRFLQGSATGDGHLLRLDAAGKRYQGAYFVGSSPELLIAKRGRYIESFPLAGTIARSADPVQDQARATELQLSAKDLHEHAFVTHDIAETLGPLCTRLDIPARPSISATSHTWHLGTKITGELRDDAISSLELAALLHPTPAVSGYPQPEARHILSEEEPERGFYAGAVGWSDAQGNGQWRVGIRSATMLPPTMDPASNASEHLRILASAGGGIVQHSDPAAEVQETQSKFGPLIQALSLSPSLIKAAEYELELQR</sequence>
<dbReference type="RefSeq" id="WP_123960899.1">
    <property type="nucleotide sequence ID" value="NZ_CP033898.1"/>
</dbReference>
<gene>
    <name evidence="2" type="primary">dhbC2</name>
    <name evidence="2" type="ORF">CPPEL_09575</name>
</gene>
<dbReference type="Proteomes" id="UP000271426">
    <property type="component" value="Chromosome"/>
</dbReference>
<evidence type="ECO:0000259" key="1">
    <source>
        <dbReference type="Pfam" id="PF00425"/>
    </source>
</evidence>
<dbReference type="EMBL" id="CP033898">
    <property type="protein sequence ID" value="AZA10018.1"/>
    <property type="molecule type" value="Genomic_DNA"/>
</dbReference>
<reference evidence="2 3" key="1">
    <citation type="submission" date="2018-11" db="EMBL/GenBank/DDBJ databases">
        <authorList>
            <person name="Kleinhagauer T."/>
            <person name="Glaeser S.P."/>
            <person name="Spergser J."/>
            <person name="Ruckert C."/>
            <person name="Kaempfer P."/>
            <person name="Busse H.-J."/>
        </authorList>
    </citation>
    <scope>NUCLEOTIDE SEQUENCE [LARGE SCALE GENOMIC DNA]</scope>
    <source>
        <strain evidence="2 3">812CH</strain>
    </source>
</reference>
<protein>
    <submittedName>
        <fullName evidence="2">Isochorismate synthase DhbC</fullName>
        <ecNumber evidence="2">5.4.4.2</ecNumber>
    </submittedName>
</protein>
<keyword evidence="2" id="KW-0413">Isomerase</keyword>
<dbReference type="EC" id="5.4.4.2" evidence="2"/>
<dbReference type="AlphaFoldDB" id="A0A3G6IZB1"/>
<dbReference type="SUPFAM" id="SSF56322">
    <property type="entry name" value="ADC synthase"/>
    <property type="match status" value="1"/>
</dbReference>
<proteinExistence type="predicted"/>
<dbReference type="OrthoDB" id="9806579at2"/>
<dbReference type="InterPro" id="IPR005801">
    <property type="entry name" value="ADC_synthase"/>
</dbReference>
<organism evidence="2 3">
    <name type="scientific">Corynebacterium pseudopelargi</name>
    <dbReference type="NCBI Taxonomy" id="2080757"/>
    <lineage>
        <taxon>Bacteria</taxon>
        <taxon>Bacillati</taxon>
        <taxon>Actinomycetota</taxon>
        <taxon>Actinomycetes</taxon>
        <taxon>Mycobacteriales</taxon>
        <taxon>Corynebacteriaceae</taxon>
        <taxon>Corynebacterium</taxon>
    </lineage>
</organism>
<evidence type="ECO:0000313" key="3">
    <source>
        <dbReference type="Proteomes" id="UP000271426"/>
    </source>
</evidence>
<dbReference type="GO" id="GO:0009697">
    <property type="term" value="P:salicylic acid biosynthetic process"/>
    <property type="evidence" value="ECO:0007669"/>
    <property type="project" value="TreeGrafter"/>
</dbReference>
<feature type="domain" description="Chorismate-utilising enzyme C-terminal" evidence="1">
    <location>
        <begin position="102"/>
        <end position="378"/>
    </location>
</feature>
<name>A0A3G6IZB1_9CORY</name>
<keyword evidence="3" id="KW-1185">Reference proteome</keyword>
<dbReference type="PANTHER" id="PTHR42839:SF2">
    <property type="entry name" value="ISOCHORISMATE SYNTHASE ENTC"/>
    <property type="match status" value="1"/>
</dbReference>
<dbReference type="KEGG" id="cpso:CPPEL_09575"/>
<dbReference type="Pfam" id="PF00425">
    <property type="entry name" value="Chorismate_bind"/>
    <property type="match status" value="1"/>
</dbReference>
<dbReference type="Gene3D" id="3.60.120.10">
    <property type="entry name" value="Anthranilate synthase"/>
    <property type="match status" value="1"/>
</dbReference>
<dbReference type="PANTHER" id="PTHR42839">
    <property type="entry name" value="ISOCHORISMATE SYNTHASE ENTC"/>
    <property type="match status" value="1"/>
</dbReference>
<dbReference type="GO" id="GO:0008909">
    <property type="term" value="F:isochorismate synthase activity"/>
    <property type="evidence" value="ECO:0007669"/>
    <property type="project" value="UniProtKB-EC"/>
</dbReference>